<dbReference type="Proteomes" id="UP000694843">
    <property type="component" value="Unplaced"/>
</dbReference>
<accession>A0A8B7NUW2</accession>
<feature type="domain" description="RING-type" evidence="5">
    <location>
        <begin position="199"/>
        <end position="244"/>
    </location>
</feature>
<dbReference type="InterPro" id="IPR001841">
    <property type="entry name" value="Znf_RING"/>
</dbReference>
<name>A0A8B7NUW2_HYAAZ</name>
<evidence type="ECO:0000256" key="4">
    <source>
        <dbReference type="PROSITE-ProRule" id="PRU00175"/>
    </source>
</evidence>
<dbReference type="SUPFAM" id="SSF57850">
    <property type="entry name" value="RING/U-box"/>
    <property type="match status" value="1"/>
</dbReference>
<evidence type="ECO:0000256" key="3">
    <source>
        <dbReference type="ARBA" id="ARBA00022833"/>
    </source>
</evidence>
<keyword evidence="3" id="KW-0862">Zinc</keyword>
<dbReference type="PROSITE" id="PS00518">
    <property type="entry name" value="ZF_RING_1"/>
    <property type="match status" value="1"/>
</dbReference>
<evidence type="ECO:0000259" key="5">
    <source>
        <dbReference type="PROSITE" id="PS50089"/>
    </source>
</evidence>
<evidence type="ECO:0000313" key="6">
    <source>
        <dbReference type="Proteomes" id="UP000694843"/>
    </source>
</evidence>
<proteinExistence type="predicted"/>
<dbReference type="GO" id="GO:0008270">
    <property type="term" value="F:zinc ion binding"/>
    <property type="evidence" value="ECO:0007669"/>
    <property type="project" value="UniProtKB-KW"/>
</dbReference>
<reference evidence="7" key="1">
    <citation type="submission" date="2025-08" db="UniProtKB">
        <authorList>
            <consortium name="RefSeq"/>
        </authorList>
    </citation>
    <scope>IDENTIFICATION</scope>
    <source>
        <tissue evidence="7">Whole organism</tissue>
    </source>
</reference>
<dbReference type="KEGG" id="hazt:108674156"/>
<evidence type="ECO:0000256" key="2">
    <source>
        <dbReference type="ARBA" id="ARBA00022771"/>
    </source>
</evidence>
<dbReference type="GeneID" id="108674156"/>
<evidence type="ECO:0000313" key="7">
    <source>
        <dbReference type="RefSeq" id="XP_018017554.1"/>
    </source>
</evidence>
<organism evidence="6 7">
    <name type="scientific">Hyalella azteca</name>
    <name type="common">Amphipod</name>
    <dbReference type="NCBI Taxonomy" id="294128"/>
    <lineage>
        <taxon>Eukaryota</taxon>
        <taxon>Metazoa</taxon>
        <taxon>Ecdysozoa</taxon>
        <taxon>Arthropoda</taxon>
        <taxon>Crustacea</taxon>
        <taxon>Multicrustacea</taxon>
        <taxon>Malacostraca</taxon>
        <taxon>Eumalacostraca</taxon>
        <taxon>Peracarida</taxon>
        <taxon>Amphipoda</taxon>
        <taxon>Senticaudata</taxon>
        <taxon>Talitrida</taxon>
        <taxon>Talitroidea</taxon>
        <taxon>Hyalellidae</taxon>
        <taxon>Hyalella</taxon>
    </lineage>
</organism>
<keyword evidence="1" id="KW-0479">Metal-binding</keyword>
<gene>
    <name evidence="7" type="primary">LOC108674156</name>
</gene>
<dbReference type="InterPro" id="IPR017907">
    <property type="entry name" value="Znf_RING_CS"/>
</dbReference>
<dbReference type="RefSeq" id="XP_018017554.1">
    <property type="nucleotide sequence ID" value="XM_018162065.2"/>
</dbReference>
<keyword evidence="2 4" id="KW-0863">Zinc-finger</keyword>
<dbReference type="PROSITE" id="PS50089">
    <property type="entry name" value="ZF_RING_2"/>
    <property type="match status" value="1"/>
</dbReference>
<protein>
    <submittedName>
        <fullName evidence="7">Uncharacterized protein LOC108674156</fullName>
    </submittedName>
</protein>
<keyword evidence="6" id="KW-1185">Reference proteome</keyword>
<evidence type="ECO:0000256" key="1">
    <source>
        <dbReference type="ARBA" id="ARBA00022723"/>
    </source>
</evidence>
<dbReference type="InterPro" id="IPR013083">
    <property type="entry name" value="Znf_RING/FYVE/PHD"/>
</dbReference>
<dbReference type="Gene3D" id="3.30.40.10">
    <property type="entry name" value="Zinc/RING finger domain, C3HC4 (zinc finger)"/>
    <property type="match status" value="1"/>
</dbReference>
<sequence>MECEDKQDKALEQASEVASKAILPIQAKQFLVDLEKDLDNIADHVMLYRLKKIVRHVLIPRCRSNLVGTIDQEFMVTSEALPDIIQLAIRIITAILERMGNLGFSSVKYQSRMKKDATSVIGYLLHINLGFHKAGGKKELVGRFQSKILSAERVFKLYLSYDYPYQPEPKSSVFSDRLWSKIKNMSELQTTENAHYSFCNVCIAPKGLADYAILDACNHLYCVPCAHRLFGLPDGNKPECPMCNKRVKAFTTTEDVRRCKLQPTVKSKAVRMFKSVKKTIGKKSSSAEDIVKYIRLKNDKDEKYMDKQ</sequence>
<dbReference type="AlphaFoldDB" id="A0A8B7NUW2"/>